<evidence type="ECO:0000313" key="1">
    <source>
        <dbReference type="EMBL" id="CAE6998818.1"/>
    </source>
</evidence>
<gene>
    <name evidence="1" type="ORF">PTTW11_00791</name>
</gene>
<dbReference type="AlphaFoldDB" id="A0A6S6VGP7"/>
<evidence type="ECO:0000313" key="2">
    <source>
        <dbReference type="Proteomes" id="UP000472372"/>
    </source>
</evidence>
<accession>A0A6S6VGP7</accession>
<name>A0A6S6VGP7_9PLEO</name>
<proteinExistence type="predicted"/>
<sequence length="178" mass="19252">MKDMGSSQEVPVDTTQKDAQADTTIPSTADLRVTVTSANRPKRRKGTFRVIQRPDGVIVEHPSYRRSLPTLTSEQHLRKKLAVLPIPSKRLQPTLGASASKNQEELLEIGAFAGDTGAIGQEEFAASVASRGGNNALAENTGELNLERYAEDAYNGVAPMERYLAESGSWSPVSRRSG</sequence>
<dbReference type="Proteomes" id="UP000472372">
    <property type="component" value="Chromosome 1"/>
</dbReference>
<organism evidence="1 2">
    <name type="scientific">Pyrenophora teres f. teres</name>
    <dbReference type="NCBI Taxonomy" id="97479"/>
    <lineage>
        <taxon>Eukaryota</taxon>
        <taxon>Fungi</taxon>
        <taxon>Dikarya</taxon>
        <taxon>Ascomycota</taxon>
        <taxon>Pezizomycotina</taxon>
        <taxon>Dothideomycetes</taxon>
        <taxon>Pleosporomycetidae</taxon>
        <taxon>Pleosporales</taxon>
        <taxon>Pleosporineae</taxon>
        <taxon>Pleosporaceae</taxon>
        <taxon>Pyrenophora</taxon>
    </lineage>
</organism>
<protein>
    <submittedName>
        <fullName evidence="1">Uncharacterized protein</fullName>
    </submittedName>
</protein>
<dbReference type="EMBL" id="HG992977">
    <property type="protein sequence ID" value="CAE6998818.1"/>
    <property type="molecule type" value="Genomic_DNA"/>
</dbReference>
<reference evidence="1" key="1">
    <citation type="submission" date="2021-02" db="EMBL/GenBank/DDBJ databases">
        <authorList>
            <person name="Syme A R."/>
            <person name="Syme A R."/>
            <person name="Moolhuijzen P."/>
        </authorList>
    </citation>
    <scope>NUCLEOTIDE SEQUENCE</scope>
    <source>
        <strain evidence="1">W1-1</strain>
    </source>
</reference>